<dbReference type="RefSeq" id="WP_154494900.1">
    <property type="nucleotide sequence ID" value="NZ_VUMU01000001.1"/>
</dbReference>
<keyword evidence="7 11" id="KW-0067">ATP-binding</keyword>
<evidence type="ECO:0000256" key="5">
    <source>
        <dbReference type="ARBA" id="ARBA00022723"/>
    </source>
</evidence>
<dbReference type="InterPro" id="IPR001645">
    <property type="entry name" value="Folylpolyglutamate_synth"/>
</dbReference>
<keyword evidence="4 11" id="KW-0436">Ligase</keyword>
<evidence type="ECO:0000256" key="3">
    <source>
        <dbReference type="ARBA" id="ARBA00013025"/>
    </source>
</evidence>
<evidence type="ECO:0000313" key="15">
    <source>
        <dbReference type="Proteomes" id="UP000476055"/>
    </source>
</evidence>
<dbReference type="SUPFAM" id="SSF53623">
    <property type="entry name" value="MurD-like peptide ligases, catalytic domain"/>
    <property type="match status" value="1"/>
</dbReference>
<feature type="domain" description="Mur ligase C-terminal" evidence="12">
    <location>
        <begin position="293"/>
        <end position="413"/>
    </location>
</feature>
<dbReference type="NCBIfam" id="TIGR01499">
    <property type="entry name" value="folC"/>
    <property type="match status" value="1"/>
</dbReference>
<keyword evidence="6 11" id="KW-0547">Nucleotide-binding</keyword>
<dbReference type="PANTHER" id="PTHR11136:SF0">
    <property type="entry name" value="DIHYDROFOLATE SYNTHETASE-RELATED"/>
    <property type="match status" value="1"/>
</dbReference>
<feature type="domain" description="Mur ligase central" evidence="13">
    <location>
        <begin position="44"/>
        <end position="266"/>
    </location>
</feature>
<keyword evidence="8" id="KW-0460">Magnesium</keyword>
<dbReference type="InterPro" id="IPR013221">
    <property type="entry name" value="Mur_ligase_cen"/>
</dbReference>
<dbReference type="InterPro" id="IPR018109">
    <property type="entry name" value="Folylpolyglutamate_synth_CS"/>
</dbReference>
<evidence type="ECO:0000256" key="10">
    <source>
        <dbReference type="ARBA" id="ARBA00047493"/>
    </source>
</evidence>
<dbReference type="Gene3D" id="3.90.190.20">
    <property type="entry name" value="Mur ligase, C-terminal domain"/>
    <property type="match status" value="1"/>
</dbReference>
<dbReference type="InterPro" id="IPR036615">
    <property type="entry name" value="Mur_ligase_C_dom_sf"/>
</dbReference>
<dbReference type="PIRSF" id="PIRSF001563">
    <property type="entry name" value="Folylpolyglu_synth"/>
    <property type="match status" value="1"/>
</dbReference>
<dbReference type="EMBL" id="VUMU01000001">
    <property type="protein sequence ID" value="MST56841.1"/>
    <property type="molecule type" value="Genomic_DNA"/>
</dbReference>
<accession>A0A6L5YEX9</accession>
<dbReference type="GO" id="GO:0008841">
    <property type="term" value="F:dihydrofolate synthase activity"/>
    <property type="evidence" value="ECO:0007669"/>
    <property type="project" value="TreeGrafter"/>
</dbReference>
<dbReference type="AlphaFoldDB" id="A0A6L5YEX9"/>
<dbReference type="Pfam" id="PF08245">
    <property type="entry name" value="Mur_ligase_M"/>
    <property type="match status" value="1"/>
</dbReference>
<comment type="cofactor">
    <cofactor evidence="1">
        <name>Mg(2+)</name>
        <dbReference type="ChEBI" id="CHEBI:18420"/>
    </cofactor>
</comment>
<evidence type="ECO:0000256" key="2">
    <source>
        <dbReference type="ARBA" id="ARBA00008276"/>
    </source>
</evidence>
<dbReference type="FunFam" id="3.40.1190.10:FF:000011">
    <property type="entry name" value="Folylpolyglutamate synthase/dihydrofolate synthase"/>
    <property type="match status" value="1"/>
</dbReference>
<dbReference type="PROSITE" id="PS01012">
    <property type="entry name" value="FOLYLPOLYGLU_SYNT_2"/>
    <property type="match status" value="1"/>
</dbReference>
<keyword evidence="15" id="KW-1185">Reference proteome</keyword>
<evidence type="ECO:0000256" key="7">
    <source>
        <dbReference type="ARBA" id="ARBA00022840"/>
    </source>
</evidence>
<proteinExistence type="inferred from homology"/>
<comment type="catalytic activity">
    <reaction evidence="10">
        <text>(6S)-5,6,7,8-tetrahydrofolyl-(gamma-L-Glu)(n) + L-glutamate + ATP = (6S)-5,6,7,8-tetrahydrofolyl-(gamma-L-Glu)(n+1) + ADP + phosphate + H(+)</text>
        <dbReference type="Rhea" id="RHEA:10580"/>
        <dbReference type="Rhea" id="RHEA-COMP:14738"/>
        <dbReference type="Rhea" id="RHEA-COMP:14740"/>
        <dbReference type="ChEBI" id="CHEBI:15378"/>
        <dbReference type="ChEBI" id="CHEBI:29985"/>
        <dbReference type="ChEBI" id="CHEBI:30616"/>
        <dbReference type="ChEBI" id="CHEBI:43474"/>
        <dbReference type="ChEBI" id="CHEBI:141005"/>
        <dbReference type="ChEBI" id="CHEBI:456216"/>
        <dbReference type="EC" id="6.3.2.17"/>
    </reaction>
</comment>
<keyword evidence="5" id="KW-0479">Metal-binding</keyword>
<name>A0A6L5YEX9_9FIRM</name>
<dbReference type="GO" id="GO:0005524">
    <property type="term" value="F:ATP binding"/>
    <property type="evidence" value="ECO:0007669"/>
    <property type="project" value="UniProtKB-KW"/>
</dbReference>
<gene>
    <name evidence="14" type="ORF">FYJ59_01010</name>
</gene>
<dbReference type="Pfam" id="PF02875">
    <property type="entry name" value="Mur_ligase_C"/>
    <property type="match status" value="1"/>
</dbReference>
<dbReference type="InterPro" id="IPR036565">
    <property type="entry name" value="Mur-like_cat_sf"/>
</dbReference>
<dbReference type="Proteomes" id="UP000476055">
    <property type="component" value="Unassembled WGS sequence"/>
</dbReference>
<protein>
    <recommendedName>
        <fullName evidence="3">tetrahydrofolate synthase</fullName>
        <ecNumber evidence="3">6.3.2.17</ecNumber>
    </recommendedName>
    <alternativeName>
        <fullName evidence="9">Tetrahydrofolylpolyglutamate synthase</fullName>
    </alternativeName>
</protein>
<evidence type="ECO:0000256" key="11">
    <source>
        <dbReference type="PIRNR" id="PIRNR001563"/>
    </source>
</evidence>
<dbReference type="Gene3D" id="3.40.1190.10">
    <property type="entry name" value="Mur-like, catalytic domain"/>
    <property type="match status" value="1"/>
</dbReference>
<evidence type="ECO:0000259" key="13">
    <source>
        <dbReference type="Pfam" id="PF08245"/>
    </source>
</evidence>
<dbReference type="SUPFAM" id="SSF53244">
    <property type="entry name" value="MurD-like peptide ligases, peptide-binding domain"/>
    <property type="match status" value="1"/>
</dbReference>
<dbReference type="EC" id="6.3.2.17" evidence="3"/>
<evidence type="ECO:0000259" key="12">
    <source>
        <dbReference type="Pfam" id="PF02875"/>
    </source>
</evidence>
<evidence type="ECO:0000256" key="4">
    <source>
        <dbReference type="ARBA" id="ARBA00022598"/>
    </source>
</evidence>
<evidence type="ECO:0000256" key="6">
    <source>
        <dbReference type="ARBA" id="ARBA00022741"/>
    </source>
</evidence>
<organism evidence="14 15">
    <name type="scientific">Waltera intestinalis</name>
    <dbReference type="NCBI Taxonomy" id="2606635"/>
    <lineage>
        <taxon>Bacteria</taxon>
        <taxon>Bacillati</taxon>
        <taxon>Bacillota</taxon>
        <taxon>Clostridia</taxon>
        <taxon>Lachnospirales</taxon>
        <taxon>Lachnospiraceae</taxon>
        <taxon>Waltera</taxon>
    </lineage>
</organism>
<comment type="caution">
    <text evidence="14">The sequence shown here is derived from an EMBL/GenBank/DDBJ whole genome shotgun (WGS) entry which is preliminary data.</text>
</comment>
<sequence length="438" mass="48601">MNYQEAMEYMEKVGTYGIVPGLDSIRELCRRLGNPQDELKFVHIAGTNGKGSTLAYISSILQAAGYRVGKYISPVIIEYCEKIQIGKQKITHKDLCEGLEIIKKHCDAMVSDGFHHPTPFEIETALAFWYFREKQCDIVVLETGMGGREDATNLITTTQVAVLASIGMDHMKFLGNSLEEIAAHKTGICKPGCQVVSMRQKEAAQKVVEQTAAALGCILTIADAANAKHVKYGLKKQTFDYGNYKKLEITLAGKFQVANAVLALEAVQALEKCGYEIKETAIRKGLKETGWNGRLQILEEHPLFIVDGAHNEDAAAKLADSIEFYFTNKRIIYIMGMLKDKEVDRVIALTEKYADQILTVTPPNNPRAMHAYDLATEVAKVHPNVTAVDSLEEAVELSHLLAGRDDVILCFGSLSYLGRILKLMEKRQTAGNKRKAKR</sequence>
<dbReference type="GO" id="GO:0046872">
    <property type="term" value="F:metal ion binding"/>
    <property type="evidence" value="ECO:0007669"/>
    <property type="project" value="UniProtKB-KW"/>
</dbReference>
<evidence type="ECO:0000256" key="8">
    <source>
        <dbReference type="ARBA" id="ARBA00022842"/>
    </source>
</evidence>
<comment type="similarity">
    <text evidence="2 11">Belongs to the folylpolyglutamate synthase family.</text>
</comment>
<evidence type="ECO:0000256" key="9">
    <source>
        <dbReference type="ARBA" id="ARBA00030592"/>
    </source>
</evidence>
<dbReference type="PROSITE" id="PS01011">
    <property type="entry name" value="FOLYLPOLYGLU_SYNT_1"/>
    <property type="match status" value="1"/>
</dbReference>
<reference evidence="14 15" key="1">
    <citation type="submission" date="2019-08" db="EMBL/GenBank/DDBJ databases">
        <title>In-depth cultivation of the pig gut microbiome towards novel bacterial diversity and tailored functional studies.</title>
        <authorList>
            <person name="Wylensek D."/>
            <person name="Hitch T.C.A."/>
            <person name="Clavel T."/>
        </authorList>
    </citation>
    <scope>NUCLEOTIDE SEQUENCE [LARGE SCALE GENOMIC DNA]</scope>
    <source>
        <strain evidence="14 15">WCA3-601-WT-6H</strain>
    </source>
</reference>
<evidence type="ECO:0000256" key="1">
    <source>
        <dbReference type="ARBA" id="ARBA00001946"/>
    </source>
</evidence>
<evidence type="ECO:0000313" key="14">
    <source>
        <dbReference type="EMBL" id="MST56841.1"/>
    </source>
</evidence>
<dbReference type="PANTHER" id="PTHR11136">
    <property type="entry name" value="FOLYLPOLYGLUTAMATE SYNTHASE-RELATED"/>
    <property type="match status" value="1"/>
</dbReference>
<dbReference type="GO" id="GO:0004326">
    <property type="term" value="F:tetrahydrofolylpolyglutamate synthase activity"/>
    <property type="evidence" value="ECO:0007669"/>
    <property type="project" value="UniProtKB-EC"/>
</dbReference>
<dbReference type="InterPro" id="IPR004101">
    <property type="entry name" value="Mur_ligase_C"/>
</dbReference>
<dbReference type="GO" id="GO:0005737">
    <property type="term" value="C:cytoplasm"/>
    <property type="evidence" value="ECO:0007669"/>
    <property type="project" value="TreeGrafter"/>
</dbReference>